<feature type="transmembrane region" description="Helical" evidence="6">
    <location>
        <begin position="148"/>
        <end position="168"/>
    </location>
</feature>
<evidence type="ECO:0000256" key="4">
    <source>
        <dbReference type="ARBA" id="ARBA00022989"/>
    </source>
</evidence>
<name>A0A849KV48_9HYPH</name>
<evidence type="ECO:0000256" key="3">
    <source>
        <dbReference type="ARBA" id="ARBA00022692"/>
    </source>
</evidence>
<dbReference type="Pfam" id="PF02653">
    <property type="entry name" value="BPD_transp_2"/>
    <property type="match status" value="1"/>
</dbReference>
<feature type="transmembrane region" description="Helical" evidence="6">
    <location>
        <begin position="68"/>
        <end position="89"/>
    </location>
</feature>
<keyword evidence="8" id="KW-1185">Reference proteome</keyword>
<evidence type="ECO:0000313" key="8">
    <source>
        <dbReference type="Proteomes" id="UP000574931"/>
    </source>
</evidence>
<comment type="subcellular location">
    <subcellularLocation>
        <location evidence="1">Cell membrane</location>
        <topology evidence="1">Multi-pass membrane protein</topology>
    </subcellularLocation>
</comment>
<keyword evidence="2" id="KW-1003">Cell membrane</keyword>
<feature type="transmembrane region" description="Helical" evidence="6">
    <location>
        <begin position="197"/>
        <end position="217"/>
    </location>
</feature>
<feature type="transmembrane region" description="Helical" evidence="6">
    <location>
        <begin position="254"/>
        <end position="272"/>
    </location>
</feature>
<keyword evidence="4 6" id="KW-1133">Transmembrane helix</keyword>
<evidence type="ECO:0000256" key="2">
    <source>
        <dbReference type="ARBA" id="ARBA00022475"/>
    </source>
</evidence>
<keyword evidence="3 6" id="KW-0812">Transmembrane</keyword>
<dbReference type="EMBL" id="JABFCY010000016">
    <property type="protein sequence ID" value="NNU62759.1"/>
    <property type="molecule type" value="Genomic_DNA"/>
</dbReference>
<dbReference type="AlphaFoldDB" id="A0A849KV48"/>
<dbReference type="InterPro" id="IPR001851">
    <property type="entry name" value="ABC_transp_permease"/>
</dbReference>
<dbReference type="Proteomes" id="UP000574931">
    <property type="component" value="Unassembled WGS sequence"/>
</dbReference>
<dbReference type="GO" id="GO:0005886">
    <property type="term" value="C:plasma membrane"/>
    <property type="evidence" value="ECO:0007669"/>
    <property type="project" value="UniProtKB-SubCell"/>
</dbReference>
<evidence type="ECO:0000256" key="1">
    <source>
        <dbReference type="ARBA" id="ARBA00004651"/>
    </source>
</evidence>
<dbReference type="GO" id="GO:0022857">
    <property type="term" value="F:transmembrane transporter activity"/>
    <property type="evidence" value="ECO:0007669"/>
    <property type="project" value="InterPro"/>
</dbReference>
<dbReference type="PANTHER" id="PTHR32196">
    <property type="entry name" value="ABC TRANSPORTER PERMEASE PROTEIN YPHD-RELATED-RELATED"/>
    <property type="match status" value="1"/>
</dbReference>
<evidence type="ECO:0000256" key="6">
    <source>
        <dbReference type="SAM" id="Phobius"/>
    </source>
</evidence>
<dbReference type="CDD" id="cd06579">
    <property type="entry name" value="TM_PBP1_transp_AraH_like"/>
    <property type="match status" value="1"/>
</dbReference>
<evidence type="ECO:0000313" key="7">
    <source>
        <dbReference type="EMBL" id="NNU62759.1"/>
    </source>
</evidence>
<organism evidence="7 8">
    <name type="scientific">Ochrobactrum soli</name>
    <dbReference type="NCBI Taxonomy" id="2448455"/>
    <lineage>
        <taxon>Bacteria</taxon>
        <taxon>Pseudomonadati</taxon>
        <taxon>Pseudomonadota</taxon>
        <taxon>Alphaproteobacteria</taxon>
        <taxon>Hyphomicrobiales</taxon>
        <taxon>Brucellaceae</taxon>
        <taxon>Brucella/Ochrobactrum group</taxon>
        <taxon>Ochrobactrum</taxon>
    </lineage>
</organism>
<keyword evidence="5 6" id="KW-0472">Membrane</keyword>
<accession>A0A849KV48</accession>
<feature type="transmembrane region" description="Helical" evidence="6">
    <location>
        <begin position="278"/>
        <end position="297"/>
    </location>
</feature>
<feature type="transmembrane region" description="Helical" evidence="6">
    <location>
        <begin position="101"/>
        <end position="119"/>
    </location>
</feature>
<proteinExistence type="predicted"/>
<protein>
    <submittedName>
        <fullName evidence="7">ABC transporter permease</fullName>
    </submittedName>
</protein>
<feature type="transmembrane region" description="Helical" evidence="6">
    <location>
        <begin position="29"/>
        <end position="56"/>
    </location>
</feature>
<reference evidence="7 8" key="1">
    <citation type="submission" date="2020-05" db="EMBL/GenBank/DDBJ databases">
        <title>Draft Genome Sequence of Ochrobactrum soli Isolated from Stable Fly Gut.</title>
        <authorList>
            <person name="Pileggi M.T."/>
            <person name="Vazhakkala L.J."/>
            <person name="Wong C.N."/>
        </authorList>
    </citation>
    <scope>NUCLEOTIDE SEQUENCE [LARGE SCALE GENOMIC DNA]</scope>
    <source>
        <strain evidence="7 8">MTP-C0764</strain>
    </source>
</reference>
<evidence type="ECO:0000256" key="5">
    <source>
        <dbReference type="ARBA" id="ARBA00023136"/>
    </source>
</evidence>
<comment type="caution">
    <text evidence="7">The sequence shown here is derived from an EMBL/GenBank/DDBJ whole genome shotgun (WGS) entry which is preliminary data.</text>
</comment>
<gene>
    <name evidence="7" type="ORF">HKX02_21205</name>
</gene>
<feature type="transmembrane region" description="Helical" evidence="6">
    <location>
        <begin position="229"/>
        <end position="247"/>
    </location>
</feature>
<sequence>MMTALAIIKPGVFLSAENLSNILKQNASLALLALGMLLVIITGGIDLSVGSTMALAMVCIAMSAQAGVPWPICLLVGPVVGLAVGYINGAGLTKLRLPHPFIMTLGTLNIARGLTYLLTGGAPVSGLQPEVRYLGIAYWDLGLFAPPAGLPVSLVVVLVSAVLVWLFLNYTATGRHIYAIGGNPQAARVSGVNVDRILVLVYMICGFFAGLAGLLLVGRSGSGFPNAGIGIELDAIAAVIIGGASFFGGRGTVLGVLAGVLIMGLLRNGLNINNVSAFWQMILIGFVIIIAVYIDVLRKHASVRR</sequence>